<evidence type="ECO:0000256" key="1">
    <source>
        <dbReference type="SAM" id="Phobius"/>
    </source>
</evidence>
<name>A0ABD6F4P3_9BILA</name>
<comment type="caution">
    <text evidence="2">The sequence shown here is derived from an EMBL/GenBank/DDBJ whole genome shotgun (WGS) entry which is preliminary data.</text>
</comment>
<evidence type="ECO:0000313" key="2">
    <source>
        <dbReference type="EMBL" id="MFH4984735.1"/>
    </source>
</evidence>
<proteinExistence type="predicted"/>
<keyword evidence="1" id="KW-1133">Transmembrane helix</keyword>
<protein>
    <submittedName>
        <fullName evidence="2">Uncharacterized protein</fullName>
    </submittedName>
</protein>
<organism evidence="2 3">
    <name type="scientific">Gnathostoma spinigerum</name>
    <dbReference type="NCBI Taxonomy" id="75299"/>
    <lineage>
        <taxon>Eukaryota</taxon>
        <taxon>Metazoa</taxon>
        <taxon>Ecdysozoa</taxon>
        <taxon>Nematoda</taxon>
        <taxon>Chromadorea</taxon>
        <taxon>Rhabditida</taxon>
        <taxon>Spirurina</taxon>
        <taxon>Gnathostomatomorpha</taxon>
        <taxon>Gnathostomatoidea</taxon>
        <taxon>Gnathostomatidae</taxon>
        <taxon>Gnathostoma</taxon>
    </lineage>
</organism>
<dbReference type="AlphaFoldDB" id="A0ABD6F4P3"/>
<accession>A0ABD6F4P3</accession>
<keyword evidence="1" id="KW-0472">Membrane</keyword>
<sequence>MSSDLSQQLESLGGEWILNIVLFGSAFGAFVTMLLTVFFCQLVRGPRFAPPPMNYFEMTEADEKAHPEYFQFTGKVTTTVGPAATTTGMTHPSSISTLPDDANFATGGENLKL</sequence>
<reference evidence="2 3" key="1">
    <citation type="submission" date="2024-08" db="EMBL/GenBank/DDBJ databases">
        <title>Gnathostoma spinigerum genome.</title>
        <authorList>
            <person name="Gonzalez-Bertolin B."/>
            <person name="Monzon S."/>
            <person name="Zaballos A."/>
            <person name="Jimenez P."/>
            <person name="Dekumyoy P."/>
            <person name="Varona S."/>
            <person name="Cuesta I."/>
            <person name="Sumanam S."/>
            <person name="Adisakwattana P."/>
            <person name="Gasser R.B."/>
            <person name="Hernandez-Gonzalez A."/>
            <person name="Young N.D."/>
            <person name="Perteguer M.J."/>
        </authorList>
    </citation>
    <scope>NUCLEOTIDE SEQUENCE [LARGE SCALE GENOMIC DNA]</scope>
    <source>
        <strain evidence="2">AL3</strain>
        <tissue evidence="2">Liver</tissue>
    </source>
</reference>
<dbReference type="Proteomes" id="UP001608902">
    <property type="component" value="Unassembled WGS sequence"/>
</dbReference>
<keyword evidence="1" id="KW-0812">Transmembrane</keyword>
<dbReference type="EMBL" id="JBGFUD010020668">
    <property type="protein sequence ID" value="MFH4984735.1"/>
    <property type="molecule type" value="Genomic_DNA"/>
</dbReference>
<keyword evidence="3" id="KW-1185">Reference proteome</keyword>
<gene>
    <name evidence="2" type="ORF">AB6A40_011444</name>
</gene>
<feature type="transmembrane region" description="Helical" evidence="1">
    <location>
        <begin position="20"/>
        <end position="43"/>
    </location>
</feature>
<evidence type="ECO:0000313" key="3">
    <source>
        <dbReference type="Proteomes" id="UP001608902"/>
    </source>
</evidence>